<dbReference type="GO" id="GO:0000724">
    <property type="term" value="P:double-strand break repair via homologous recombination"/>
    <property type="evidence" value="ECO:0007669"/>
    <property type="project" value="TreeGrafter"/>
</dbReference>
<dbReference type="KEGG" id="prel:PRELSG_0811500"/>
<dbReference type="GO" id="GO:0016035">
    <property type="term" value="C:zeta DNA polymerase complex"/>
    <property type="evidence" value="ECO:0007669"/>
    <property type="project" value="InterPro"/>
</dbReference>
<keyword evidence="2" id="KW-0812">Transmembrane</keyword>
<feature type="compositionally biased region" description="Basic and acidic residues" evidence="1">
    <location>
        <begin position="767"/>
        <end position="782"/>
    </location>
</feature>
<reference evidence="3 4" key="1">
    <citation type="submission" date="2015-04" db="EMBL/GenBank/DDBJ databases">
        <authorList>
            <consortium name="Pathogen Informatics"/>
        </authorList>
    </citation>
    <scope>NUCLEOTIDE SEQUENCE [LARGE SCALE GENOMIC DNA]</scope>
    <source>
        <strain evidence="3 4">SGS1</strain>
    </source>
</reference>
<dbReference type="VEuPathDB" id="PlasmoDB:PRELSG_0811500"/>
<dbReference type="GO" id="GO:0042276">
    <property type="term" value="P:error-prone translesion synthesis"/>
    <property type="evidence" value="ECO:0007669"/>
    <property type="project" value="TreeGrafter"/>
</dbReference>
<dbReference type="RefSeq" id="XP_028532694.1">
    <property type="nucleotide sequence ID" value="XM_028676179.1"/>
</dbReference>
<keyword evidence="4" id="KW-1185">Reference proteome</keyword>
<proteinExistence type="predicted"/>
<dbReference type="PANTHER" id="PTHR45812">
    <property type="entry name" value="DNA POLYMERASE ZETA CATALYTIC SUBUNIT"/>
    <property type="match status" value="1"/>
</dbReference>
<dbReference type="GO" id="GO:0005634">
    <property type="term" value="C:nucleus"/>
    <property type="evidence" value="ECO:0007669"/>
    <property type="project" value="TreeGrafter"/>
</dbReference>
<keyword evidence="2" id="KW-0472">Membrane</keyword>
<feature type="region of interest" description="Disordered" evidence="1">
    <location>
        <begin position="753"/>
        <end position="782"/>
    </location>
</feature>
<evidence type="ECO:0000313" key="3">
    <source>
        <dbReference type="EMBL" id="CRG99689.1"/>
    </source>
</evidence>
<feature type="transmembrane region" description="Helical" evidence="2">
    <location>
        <begin position="631"/>
        <end position="654"/>
    </location>
</feature>
<feature type="compositionally biased region" description="Basic and acidic residues" evidence="1">
    <location>
        <begin position="1636"/>
        <end position="1653"/>
    </location>
</feature>
<dbReference type="GeneID" id="39735791"/>
<dbReference type="Proteomes" id="UP000220158">
    <property type="component" value="Chromosome 8"/>
</dbReference>
<keyword evidence="2" id="KW-1133">Transmembrane helix</keyword>
<feature type="region of interest" description="Disordered" evidence="1">
    <location>
        <begin position="716"/>
        <end position="737"/>
    </location>
</feature>
<dbReference type="PANTHER" id="PTHR45812:SF1">
    <property type="entry name" value="DNA POLYMERASE ZETA CATALYTIC SUBUNIT"/>
    <property type="match status" value="1"/>
</dbReference>
<name>A0A1J1H4S5_PLARL</name>
<evidence type="ECO:0000313" key="4">
    <source>
        <dbReference type="Proteomes" id="UP000220158"/>
    </source>
</evidence>
<dbReference type="EMBL" id="LN835303">
    <property type="protein sequence ID" value="CRG99689.1"/>
    <property type="molecule type" value="Genomic_DNA"/>
</dbReference>
<dbReference type="GO" id="GO:0003887">
    <property type="term" value="F:DNA-directed DNA polymerase activity"/>
    <property type="evidence" value="ECO:0007669"/>
    <property type="project" value="TreeGrafter"/>
</dbReference>
<feature type="compositionally biased region" description="Acidic residues" evidence="1">
    <location>
        <begin position="716"/>
        <end position="726"/>
    </location>
</feature>
<protein>
    <submittedName>
        <fullName evidence="3">Uncharacterized protein</fullName>
    </submittedName>
</protein>
<evidence type="ECO:0000256" key="1">
    <source>
        <dbReference type="SAM" id="MobiDB-lite"/>
    </source>
</evidence>
<accession>A0A1J1H4S5</accession>
<sequence>MKSLKGSLKLLNSNINIEEKKKIWLNIIKDEKVNLKGISKILKNVAFSFFKENYLYNEENVTVFNLFCEEKLDDYLVNHEIIDFLQKIFLFYEYFISEHSNNINKKQFIENVCSCCKRIFLKNIIKYEKEILDFLLKNLINYINKYSFIFIYQSLYNIYQYHNKSYGKLYHHKNEKFNFLLNLESRKVNDEILLVNNNRFNFDCFFVLDENDEKNIRERFSEKKWNYNNINNVQNGQEEEDKKEKKNETTLNNGEYKSSPLSKSILVQINNLNKEFICFYLFIYFKSCFDNINFYLIEKFIENYYVNHNTENIYKELLLFFFLIYKNKMHNIVDTILNDTINYLNNCNNLEIKKKKKLLSDESLEGKKLHLSDCLFYFELLINIIVYKEFQYENNYEYYINYLKLLHESNIFQELFIDSFFFVFISIEEAAIRNVLLVNFVKYFSKKSFILSKLFMHIKNVFHIIYDVDDNNIIYNINLFSNISYENFIQHDKKNKKIEFNYLPYIAKNIYMDKYVCLFFKEAYYIISKNNIYFFCFITQLYLYIYDNIFNKTINIIYENEMNLNDNSFDICKKILKPFLFVYLGLFDNIVQKLKKKLFSEKVMLSFSFINKYLFKNMFEKTFLQKDLFYVIYQIYFLLYSLKYNFLSFLTNFITTKRKINEYLSCFLKLKEHNCKNNLNNEITNKELEILDKSSVESNAHEKKDKNDKYYEQLEDYNEQEEDDEEKERSDNKADCIGNKNKSTRIIVKGKKLRKEENLKNGNNETSDEKINNQEKSKDMITYNNKDEKYVNKEGDYNNNDEKNLKKIKIMNFFEKNYFVLKYFESNTENILEKYYIENLNEDLVVKENTKLKKINHNKNIISVSDEKVKFRKKLNNFYNNKIEIDEVINNLFLNNKDNVYSKILKNNLLIIKELKNIKMEILYPIFNASLVFLFDDFYFFIIQNIKLVIEEKEKSFSEHKIFLNISLILLQCLAKDVKIEKYLVSIFYILKLSFNKLKSLQIVDEIKNNDVNEIYNKNTKGFENIIKYYNIKEDKYIKFNMDEKNENYKNSLSLNNIEEKIKLHQNVFYIFLKLLQNVSEQHNLYYNFKYIIYDILFSEYSNKSIIFSCLKCILDKSKLNEIYEYSLEILNDIKIDNNNLKNLMVNENCNSLCMNNTNNNNINEKNKKKKETKIKFEEKKVYNLNDNDGKIYQKSKDISKTNLNKSYLENKSYISLILSNRDTLNINFFDYNNINNKKVSSLYINIIILYYIIKKNEKNYKKSVYDNYIKLNLENCYNIINKLLCVLYSTNFLNSYYNKYLKYLCLKVFKRIYNYFLINEAEIYLKYLKNNSTEIIINEDKKLNDLKYIKNQIIDFFEFILNKEIKNYFKKENVCKVSSDEYKFFFLNNLHCNSLILRNSNFIFMINCLLFIFNMKYDKYTFYKIISIILIEKSENKNYILSKIVHSIKNFFKISYIYNNVKRENKKNKIRLNNDLTRHSVLLYIIRSTIILFLLIDYSQVNKQKLIKEDYINYSMFINKYVKKKSLEYYYTQLNFLLFRIFYDEKNLPYFFKIFFSTLYIISFKKDDGNISYFFEKIFNIKDDYESNVSKDKININHSTDDEESDKYKKEKKKEIINIFKKNEEISNCMQNISENEKKGKNDNENSEKETRNACNEKNYHKILRSYKKQRNELHQNDKDNNRFSMKNKNYIEVSSHSSSDDSDESFKIYINTKCKKKNSNDKKCISLDHNKTATVQNVTDTSKYNQLTEKNENNKKNSLDEELRISNTSEEIKSNENGIDNLIGENFIFNASLSIKILNHFIFLCKGFHEDLELKIYNGIVVNLKENENDREKLKNLLRVLFKEDDKVSIKYKKKLELLKIIETKIIFLSYIKNNLEKRKSLISRMSELNLNIFKNKSMFNIEIDFI</sequence>
<gene>
    <name evidence="3" type="ORF">PRELSG_0811500</name>
</gene>
<dbReference type="InterPro" id="IPR030559">
    <property type="entry name" value="PolZ_Rev3"/>
</dbReference>
<evidence type="ECO:0000256" key="2">
    <source>
        <dbReference type="SAM" id="Phobius"/>
    </source>
</evidence>
<organism evidence="3 4">
    <name type="scientific">Plasmodium relictum</name>
    <dbReference type="NCBI Taxonomy" id="85471"/>
    <lineage>
        <taxon>Eukaryota</taxon>
        <taxon>Sar</taxon>
        <taxon>Alveolata</taxon>
        <taxon>Apicomplexa</taxon>
        <taxon>Aconoidasida</taxon>
        <taxon>Haemosporida</taxon>
        <taxon>Plasmodiidae</taxon>
        <taxon>Plasmodium</taxon>
        <taxon>Plasmodium (Haemamoeba)</taxon>
    </lineage>
</organism>
<feature type="region of interest" description="Disordered" evidence="1">
    <location>
        <begin position="1636"/>
        <end position="1661"/>
    </location>
</feature>
<dbReference type="OrthoDB" id="377390at2759"/>